<sequence length="381" mass="40943">MASATATVSPISGKGACMSPRLSPLVLATALSALAVSPMSPAAARSGVEAPAAPEPVRDLDTIVVSGVVPGPGLWKVGRDGHVLWVLGTLSPLPKKMEWEARDVEQVIAQAQEVMLAPSVSIKADVGFFRGLALAPRLVGARKNPDGKRLRELVPAANYARWQVLKERYIGRDRGVESWRPMFAALKLYEEAVEDTGLRIDDSVSDRVEALAGEHGVTLSKPGVEVVIEDPKQAITEFKQGRIDDLACFDRTLDRLETDLAFMRDRANAWAVGDVEGLRALPYTDQFEACRDAARNIQALRSRAGDLPSQVHAQWLGEAERALSNNAITLALLPMRELLSSDGLAAELRARGYSVQAPGEYEEEAPAMAGDYGEASPAAAD</sequence>
<organism evidence="1 2">
    <name type="scientific">Marilutibacter maris</name>
    <dbReference type="NCBI Taxonomy" id="1605891"/>
    <lineage>
        <taxon>Bacteria</taxon>
        <taxon>Pseudomonadati</taxon>
        <taxon>Pseudomonadota</taxon>
        <taxon>Gammaproteobacteria</taxon>
        <taxon>Lysobacterales</taxon>
        <taxon>Lysobacteraceae</taxon>
        <taxon>Marilutibacter</taxon>
    </lineage>
</organism>
<accession>A0A507ZSE7</accession>
<evidence type="ECO:0000313" key="2">
    <source>
        <dbReference type="Proteomes" id="UP000320431"/>
    </source>
</evidence>
<reference evidence="1 2" key="1">
    <citation type="submission" date="2019-10" db="EMBL/GenBank/DDBJ databases">
        <title>Lysobacter alkalisoli sp. nov., isolated from saline-alkaline soil.</title>
        <authorList>
            <person name="Sun J.-Q."/>
        </authorList>
    </citation>
    <scope>NUCLEOTIDE SEQUENCE [LARGE SCALE GENOMIC DNA]</scope>
    <source>
        <strain evidence="1 2">KCTC 42381</strain>
    </source>
</reference>
<proteinExistence type="predicted"/>
<evidence type="ECO:0000313" key="1">
    <source>
        <dbReference type="EMBL" id="KAB8161516.1"/>
    </source>
</evidence>
<dbReference type="AlphaFoldDB" id="A0A507ZSE7"/>
<comment type="caution">
    <text evidence="1">The sequence shown here is derived from an EMBL/GenBank/DDBJ whole genome shotgun (WGS) entry which is preliminary data.</text>
</comment>
<dbReference type="Pfam" id="PF01963">
    <property type="entry name" value="TraB_PrgY_gumN"/>
    <property type="match status" value="1"/>
</dbReference>
<dbReference type="EMBL" id="VICD02000342">
    <property type="protein sequence ID" value="KAB8161516.1"/>
    <property type="molecule type" value="Genomic_DNA"/>
</dbReference>
<protein>
    <submittedName>
        <fullName evidence="1">TraB/GumN family protein</fullName>
    </submittedName>
</protein>
<name>A0A507ZSE7_9GAMM</name>
<dbReference type="CDD" id="cd14788">
    <property type="entry name" value="GumN"/>
    <property type="match status" value="1"/>
</dbReference>
<gene>
    <name evidence="1" type="ORF">FKV24_018900</name>
</gene>
<dbReference type="Proteomes" id="UP000320431">
    <property type="component" value="Unassembled WGS sequence"/>
</dbReference>
<dbReference type="InterPro" id="IPR002816">
    <property type="entry name" value="TraB/PrgY/GumN_fam"/>
</dbReference>